<feature type="region of interest" description="Disordered" evidence="1">
    <location>
        <begin position="1"/>
        <end position="59"/>
    </location>
</feature>
<dbReference type="Proteomes" id="UP000287651">
    <property type="component" value="Unassembled WGS sequence"/>
</dbReference>
<evidence type="ECO:0000313" key="2">
    <source>
        <dbReference type="EMBL" id="RRT46431.1"/>
    </source>
</evidence>
<proteinExistence type="predicted"/>
<protein>
    <submittedName>
        <fullName evidence="2">Uncharacterized protein</fullName>
    </submittedName>
</protein>
<evidence type="ECO:0000313" key="3">
    <source>
        <dbReference type="Proteomes" id="UP000287651"/>
    </source>
</evidence>
<dbReference type="EMBL" id="AMZH03015207">
    <property type="protein sequence ID" value="RRT46431.1"/>
    <property type="molecule type" value="Genomic_DNA"/>
</dbReference>
<evidence type="ECO:0000256" key="1">
    <source>
        <dbReference type="SAM" id="MobiDB-lite"/>
    </source>
</evidence>
<organism evidence="2 3">
    <name type="scientific">Ensete ventricosum</name>
    <name type="common">Abyssinian banana</name>
    <name type="synonym">Musa ensete</name>
    <dbReference type="NCBI Taxonomy" id="4639"/>
    <lineage>
        <taxon>Eukaryota</taxon>
        <taxon>Viridiplantae</taxon>
        <taxon>Streptophyta</taxon>
        <taxon>Embryophyta</taxon>
        <taxon>Tracheophyta</taxon>
        <taxon>Spermatophyta</taxon>
        <taxon>Magnoliopsida</taxon>
        <taxon>Liliopsida</taxon>
        <taxon>Zingiberales</taxon>
        <taxon>Musaceae</taxon>
        <taxon>Ensete</taxon>
    </lineage>
</organism>
<comment type="caution">
    <text evidence="2">The sequence shown here is derived from an EMBL/GenBank/DDBJ whole genome shotgun (WGS) entry which is preliminary data.</text>
</comment>
<sequence>MDWIPEEDESSAGISEGSGDSDADAIAMAPSETMAYDSDDAESCCGGGGDDDDEGGAAFGKGEVEERCLSWRCWLVERAPEYPVGEVDDRRAAKGCSASVTSGEPPAAASDAESSRLFWEACLAHGYP</sequence>
<gene>
    <name evidence="2" type="ORF">B296_00040608</name>
</gene>
<name>A0A426Y4H2_ENSVE</name>
<dbReference type="AlphaFoldDB" id="A0A426Y4H2"/>
<accession>A0A426Y4H2</accession>
<reference evidence="2 3" key="1">
    <citation type="journal article" date="2014" name="Agronomy (Basel)">
        <title>A Draft Genome Sequence for Ensete ventricosum, the Drought-Tolerant Tree Against Hunger.</title>
        <authorList>
            <person name="Harrison J."/>
            <person name="Moore K.A."/>
            <person name="Paszkiewicz K."/>
            <person name="Jones T."/>
            <person name="Grant M."/>
            <person name="Ambacheew D."/>
            <person name="Muzemil S."/>
            <person name="Studholme D.J."/>
        </authorList>
    </citation>
    <scope>NUCLEOTIDE SEQUENCE [LARGE SCALE GENOMIC DNA]</scope>
</reference>
<feature type="compositionally biased region" description="Acidic residues" evidence="1">
    <location>
        <begin position="1"/>
        <end position="10"/>
    </location>
</feature>